<proteinExistence type="predicted"/>
<comment type="caution">
    <text evidence="1">The sequence shown here is derived from an EMBL/GenBank/DDBJ whole genome shotgun (WGS) entry which is preliminary data.</text>
</comment>
<sequence length="78" mass="8366">MRCSLAARGGVGSGKTWTKDKYRVVCTDHHCQELEKEFHYSPAVTSPCGGNQSWPPTWGLLNAKGSSGSKVGGQRSAK</sequence>
<dbReference type="AlphaFoldDB" id="A0A643BS69"/>
<protein>
    <submittedName>
        <fullName evidence="1">Uncharacterized protein</fullName>
    </submittedName>
</protein>
<dbReference type="EMBL" id="SGJD01005439">
    <property type="protein sequence ID" value="KAB0390445.1"/>
    <property type="molecule type" value="Genomic_DNA"/>
</dbReference>
<accession>A0A643BS69</accession>
<dbReference type="OrthoDB" id="6159439at2759"/>
<evidence type="ECO:0000313" key="2">
    <source>
        <dbReference type="Proteomes" id="UP000437017"/>
    </source>
</evidence>
<name>A0A643BS69_BALPH</name>
<dbReference type="Proteomes" id="UP000437017">
    <property type="component" value="Unassembled WGS sequence"/>
</dbReference>
<reference evidence="1 2" key="1">
    <citation type="journal article" date="2019" name="PLoS ONE">
        <title>Genomic analyses reveal an absence of contemporary introgressive admixture between fin whales and blue whales, despite known hybrids.</title>
        <authorList>
            <person name="Westbury M.V."/>
            <person name="Petersen B."/>
            <person name="Lorenzen E.D."/>
        </authorList>
    </citation>
    <scope>NUCLEOTIDE SEQUENCE [LARGE SCALE GENOMIC DNA]</scope>
    <source>
        <strain evidence="1">FinWhale-01</strain>
    </source>
</reference>
<evidence type="ECO:0000313" key="1">
    <source>
        <dbReference type="EMBL" id="KAB0390445.1"/>
    </source>
</evidence>
<organism evidence="1 2">
    <name type="scientific">Balaenoptera physalus</name>
    <name type="common">Fin whale</name>
    <name type="synonym">Balaena physalus</name>
    <dbReference type="NCBI Taxonomy" id="9770"/>
    <lineage>
        <taxon>Eukaryota</taxon>
        <taxon>Metazoa</taxon>
        <taxon>Chordata</taxon>
        <taxon>Craniata</taxon>
        <taxon>Vertebrata</taxon>
        <taxon>Euteleostomi</taxon>
        <taxon>Mammalia</taxon>
        <taxon>Eutheria</taxon>
        <taxon>Laurasiatheria</taxon>
        <taxon>Artiodactyla</taxon>
        <taxon>Whippomorpha</taxon>
        <taxon>Cetacea</taxon>
        <taxon>Mysticeti</taxon>
        <taxon>Balaenopteridae</taxon>
        <taxon>Balaenoptera</taxon>
    </lineage>
</organism>
<keyword evidence="2" id="KW-1185">Reference proteome</keyword>
<gene>
    <name evidence="1" type="ORF">E2I00_001348</name>
</gene>